<organism evidence="2">
    <name type="scientific">marine sediment metagenome</name>
    <dbReference type="NCBI Taxonomy" id="412755"/>
    <lineage>
        <taxon>unclassified sequences</taxon>
        <taxon>metagenomes</taxon>
        <taxon>ecological metagenomes</taxon>
    </lineage>
</organism>
<dbReference type="GO" id="GO:0052689">
    <property type="term" value="F:carboxylic ester hydrolase activity"/>
    <property type="evidence" value="ECO:0007669"/>
    <property type="project" value="TreeGrafter"/>
</dbReference>
<comment type="caution">
    <text evidence="2">The sequence shown here is derived from an EMBL/GenBank/DDBJ whole genome shotgun (WGS) entry which is preliminary data.</text>
</comment>
<dbReference type="Pfam" id="PF12146">
    <property type="entry name" value="Hydrolase_4"/>
    <property type="match status" value="1"/>
</dbReference>
<reference evidence="2" key="1">
    <citation type="journal article" date="2014" name="Front. Microbiol.">
        <title>High frequency of phylogenetically diverse reductive dehalogenase-homologous genes in deep subseafloor sedimentary metagenomes.</title>
        <authorList>
            <person name="Kawai M."/>
            <person name="Futagami T."/>
            <person name="Toyoda A."/>
            <person name="Takaki Y."/>
            <person name="Nishi S."/>
            <person name="Hori S."/>
            <person name="Arai W."/>
            <person name="Tsubouchi T."/>
            <person name="Morono Y."/>
            <person name="Uchiyama I."/>
            <person name="Ito T."/>
            <person name="Fujiyama A."/>
            <person name="Inagaki F."/>
            <person name="Takami H."/>
        </authorList>
    </citation>
    <scope>NUCLEOTIDE SEQUENCE</scope>
    <source>
        <strain evidence="2">Expedition CK06-06</strain>
    </source>
</reference>
<protein>
    <recommendedName>
        <fullName evidence="1">Serine aminopeptidase S33 domain-containing protein</fullName>
    </recommendedName>
</protein>
<sequence>MPVVLLISGSGPQDRNETIYNHRPFLVLADYLTRQGIAVLRVDDRGVGKSTGDFSQATSEDFASDVLAGIEYLKTRKEINPEQIGLIGHSEGGLIAPMVAVKSPDVAFIVLMAGTGLTGEEILYLQGALIYRAMGVSEEDIIKNRQFNEKIFSVLKEEEDSEIAEERLRQMFMEDWEKMSDEKKEQIGDPEVFLKAQLQSLLSPWLKFFLIYDPKPTLSKVKCPVLAINGEKDLQVPPKENLSAIEEALKVGGNQNYTIKELPNLNHLFQTAQTGLPAEYAKIEET</sequence>
<feature type="non-terminal residue" evidence="2">
    <location>
        <position position="286"/>
    </location>
</feature>
<accession>X1NMA4</accession>
<dbReference type="AlphaFoldDB" id="X1NMA4"/>
<dbReference type="InterPro" id="IPR053145">
    <property type="entry name" value="AB_hydrolase_Est10"/>
</dbReference>
<dbReference type="PANTHER" id="PTHR43265:SF1">
    <property type="entry name" value="ESTERASE ESTD"/>
    <property type="match status" value="1"/>
</dbReference>
<evidence type="ECO:0000313" key="2">
    <source>
        <dbReference type="EMBL" id="GAI31346.1"/>
    </source>
</evidence>
<gene>
    <name evidence="2" type="ORF">S06H3_28828</name>
</gene>
<dbReference type="InterPro" id="IPR022742">
    <property type="entry name" value="Hydrolase_4"/>
</dbReference>
<dbReference type="PANTHER" id="PTHR43265">
    <property type="entry name" value="ESTERASE ESTD"/>
    <property type="match status" value="1"/>
</dbReference>
<feature type="domain" description="Serine aminopeptidase S33" evidence="1">
    <location>
        <begin position="28"/>
        <end position="115"/>
    </location>
</feature>
<dbReference type="EMBL" id="BARV01016852">
    <property type="protein sequence ID" value="GAI31346.1"/>
    <property type="molecule type" value="Genomic_DNA"/>
</dbReference>
<dbReference type="Gene3D" id="3.40.50.1820">
    <property type="entry name" value="alpha/beta hydrolase"/>
    <property type="match status" value="1"/>
</dbReference>
<dbReference type="InterPro" id="IPR029058">
    <property type="entry name" value="AB_hydrolase_fold"/>
</dbReference>
<proteinExistence type="predicted"/>
<dbReference type="SUPFAM" id="SSF53474">
    <property type="entry name" value="alpha/beta-Hydrolases"/>
    <property type="match status" value="1"/>
</dbReference>
<evidence type="ECO:0000259" key="1">
    <source>
        <dbReference type="Pfam" id="PF12146"/>
    </source>
</evidence>
<name>X1NMA4_9ZZZZ</name>